<evidence type="ECO:0000313" key="3">
    <source>
        <dbReference type="WBParaSite" id="ALUE_0001434501-mRNA-1"/>
    </source>
</evidence>
<dbReference type="AlphaFoldDB" id="A0A0M3IA02"/>
<dbReference type="Proteomes" id="UP000036681">
    <property type="component" value="Unplaced"/>
</dbReference>
<evidence type="ECO:0000313" key="2">
    <source>
        <dbReference type="Proteomes" id="UP000036681"/>
    </source>
</evidence>
<sequence>MPRFGSVHPKLRGLPERLPTPESYDALEFKTFLKFRGYFTRLLKFQVPRANVICFAVIQDTQNTSTHSLSADA</sequence>
<keyword evidence="2" id="KW-1185">Reference proteome</keyword>
<feature type="region of interest" description="Disordered" evidence="1">
    <location>
        <begin position="1"/>
        <end position="20"/>
    </location>
</feature>
<accession>A0A0M3IA02</accession>
<protein>
    <submittedName>
        <fullName evidence="3">Transposase</fullName>
    </submittedName>
</protein>
<proteinExistence type="predicted"/>
<name>A0A0M3IA02_ASCLU</name>
<reference evidence="3" key="1">
    <citation type="submission" date="2017-02" db="UniProtKB">
        <authorList>
            <consortium name="WormBaseParasite"/>
        </authorList>
    </citation>
    <scope>IDENTIFICATION</scope>
</reference>
<evidence type="ECO:0000256" key="1">
    <source>
        <dbReference type="SAM" id="MobiDB-lite"/>
    </source>
</evidence>
<organism evidence="2 3">
    <name type="scientific">Ascaris lumbricoides</name>
    <name type="common">Giant roundworm</name>
    <dbReference type="NCBI Taxonomy" id="6252"/>
    <lineage>
        <taxon>Eukaryota</taxon>
        <taxon>Metazoa</taxon>
        <taxon>Ecdysozoa</taxon>
        <taxon>Nematoda</taxon>
        <taxon>Chromadorea</taxon>
        <taxon>Rhabditida</taxon>
        <taxon>Spirurina</taxon>
        <taxon>Ascaridomorpha</taxon>
        <taxon>Ascaridoidea</taxon>
        <taxon>Ascarididae</taxon>
        <taxon>Ascaris</taxon>
    </lineage>
</organism>
<dbReference type="WBParaSite" id="ALUE_0001434501-mRNA-1">
    <property type="protein sequence ID" value="ALUE_0001434501-mRNA-1"/>
    <property type="gene ID" value="ALUE_0001434501"/>
</dbReference>